<dbReference type="PROSITE" id="PS50817">
    <property type="entry name" value="INTEIN_N_TER"/>
    <property type="match status" value="1"/>
</dbReference>
<dbReference type="NCBIfam" id="TIGR01445">
    <property type="entry name" value="intein_Nterm"/>
    <property type="match status" value="1"/>
</dbReference>
<organism evidence="2 3">
    <name type="scientific">Chryseobacterium formosus</name>
    <dbReference type="NCBI Taxonomy" id="1537363"/>
    <lineage>
        <taxon>Bacteria</taxon>
        <taxon>Pseudomonadati</taxon>
        <taxon>Bacteroidota</taxon>
        <taxon>Flavobacteriia</taxon>
        <taxon>Flavobacteriales</taxon>
        <taxon>Weeksellaceae</taxon>
        <taxon>Chryseobacterium group</taxon>
        <taxon>Chryseobacterium</taxon>
    </lineage>
</organism>
<gene>
    <name evidence="2" type="ORF">OF897_17380</name>
</gene>
<dbReference type="Gene3D" id="2.170.16.10">
    <property type="entry name" value="Hedgehog/Intein (Hint) domain"/>
    <property type="match status" value="1"/>
</dbReference>
<dbReference type="SUPFAM" id="SSF51294">
    <property type="entry name" value="Hedgehog/intein (Hint) domain"/>
    <property type="match status" value="1"/>
</dbReference>
<dbReference type="InterPro" id="IPR036844">
    <property type="entry name" value="Hint_dom_sf"/>
</dbReference>
<name>A0ABT3XVN4_9FLAO</name>
<dbReference type="Proteomes" id="UP001073122">
    <property type="component" value="Unassembled WGS sequence"/>
</dbReference>
<dbReference type="PROSITE" id="PS50818">
    <property type="entry name" value="INTEIN_C_TER"/>
    <property type="match status" value="1"/>
</dbReference>
<dbReference type="InterPro" id="IPR006141">
    <property type="entry name" value="Intein_N"/>
</dbReference>
<proteinExistence type="predicted"/>
<feature type="domain" description="Hint" evidence="1">
    <location>
        <begin position="83"/>
        <end position="176"/>
    </location>
</feature>
<accession>A0ABT3XVN4</accession>
<evidence type="ECO:0000313" key="2">
    <source>
        <dbReference type="EMBL" id="MCX8525690.1"/>
    </source>
</evidence>
<dbReference type="InterPro" id="IPR030934">
    <property type="entry name" value="Intein_C"/>
</dbReference>
<evidence type="ECO:0000313" key="3">
    <source>
        <dbReference type="Proteomes" id="UP001073122"/>
    </source>
</evidence>
<dbReference type="InterPro" id="IPR003587">
    <property type="entry name" value="Hint_dom_N"/>
</dbReference>
<keyword evidence="3" id="KW-1185">Reference proteome</keyword>
<dbReference type="RefSeq" id="WP_267266946.1">
    <property type="nucleotide sequence ID" value="NZ_JAOVZW010000021.1"/>
</dbReference>
<dbReference type="SMART" id="SM00306">
    <property type="entry name" value="HintN"/>
    <property type="match status" value="1"/>
</dbReference>
<reference evidence="2" key="1">
    <citation type="submission" date="2022-10" db="EMBL/GenBank/DDBJ databases">
        <title>Chryseobacterium sp. nov., a novel bacterial species.</title>
        <authorList>
            <person name="Cao Y."/>
        </authorList>
    </citation>
    <scope>NUCLEOTIDE SEQUENCE</scope>
    <source>
        <strain evidence="2">CCTCC AB2015118</strain>
    </source>
</reference>
<dbReference type="EMBL" id="JAOVZW010000021">
    <property type="protein sequence ID" value="MCX8525690.1"/>
    <property type="molecule type" value="Genomic_DNA"/>
</dbReference>
<sequence>MQNKFELWNYNNELAAWKKMSYEEKLQRVRTDVTLQELNQAIKGDAQAMAELFTLQASLGGSGLESGITRRIVQRRLRPKLEKICFVAGTLISTAEEFKKIEDIEIGNLVWSYNELNKNKELKKVVSISLNESREIIIIKLGNTKIECTPEHPFYVDGKWVEAGDLRIGDELFGINNQFYQITSLIREARKQKVYNFEVEDNHNYYISDQSILVHNNCDFVRKLFANNINDIETFSTQLKKIGNPTSNITKNPGLANAKIPGLDLNSLPSWTREQLTSHLGGLMENGTVQKPKVEKFMKSFNKAFEKRSTGGNLGKKQ</sequence>
<dbReference type="NCBIfam" id="TIGR01443">
    <property type="entry name" value="intein_Cterm"/>
    <property type="match status" value="1"/>
</dbReference>
<evidence type="ECO:0000259" key="1">
    <source>
        <dbReference type="SMART" id="SM00306"/>
    </source>
</evidence>
<comment type="caution">
    <text evidence="2">The sequence shown here is derived from an EMBL/GenBank/DDBJ whole genome shotgun (WGS) entry which is preliminary data.</text>
</comment>
<dbReference type="Pfam" id="PF07591">
    <property type="entry name" value="PT-HINT"/>
    <property type="match status" value="1"/>
</dbReference>
<dbReference type="CDD" id="cd00081">
    <property type="entry name" value="Hint"/>
    <property type="match status" value="1"/>
</dbReference>
<protein>
    <submittedName>
        <fullName evidence="2">Hint domain-containing protein</fullName>
    </submittedName>
</protein>